<dbReference type="Proteomes" id="UP001157125">
    <property type="component" value="Unassembled WGS sequence"/>
</dbReference>
<evidence type="ECO:0000259" key="4">
    <source>
        <dbReference type="PROSITE" id="PS51173"/>
    </source>
</evidence>
<comment type="caution">
    <text evidence="5">The sequence shown here is derived from an EMBL/GenBank/DDBJ whole genome shotgun (WGS) entry which is preliminary data.</text>
</comment>
<dbReference type="Pfam" id="PF00553">
    <property type="entry name" value="CBM_2"/>
    <property type="match status" value="1"/>
</dbReference>
<keyword evidence="6" id="KW-1185">Reference proteome</keyword>
<gene>
    <name evidence="5" type="ORF">GCM10025876_06300</name>
</gene>
<accession>A0ABQ6IB06</accession>
<dbReference type="InterPro" id="IPR008965">
    <property type="entry name" value="CBM2/CBM3_carb-bd_dom_sf"/>
</dbReference>
<evidence type="ECO:0000256" key="1">
    <source>
        <dbReference type="ARBA" id="ARBA00022801"/>
    </source>
</evidence>
<evidence type="ECO:0000313" key="5">
    <source>
        <dbReference type="EMBL" id="GMA34426.1"/>
    </source>
</evidence>
<dbReference type="PROSITE" id="PS51173">
    <property type="entry name" value="CBM2"/>
    <property type="match status" value="1"/>
</dbReference>
<dbReference type="SUPFAM" id="SSF49384">
    <property type="entry name" value="Carbohydrate-binding domain"/>
    <property type="match status" value="1"/>
</dbReference>
<evidence type="ECO:0000256" key="2">
    <source>
        <dbReference type="ARBA" id="ARBA00023295"/>
    </source>
</evidence>
<protein>
    <recommendedName>
        <fullName evidence="4">CBM2 domain-containing protein</fullName>
    </recommendedName>
</protein>
<organism evidence="5 6">
    <name type="scientific">Demequina litorisediminis</name>
    <dbReference type="NCBI Taxonomy" id="1849022"/>
    <lineage>
        <taxon>Bacteria</taxon>
        <taxon>Bacillati</taxon>
        <taxon>Actinomycetota</taxon>
        <taxon>Actinomycetes</taxon>
        <taxon>Micrococcales</taxon>
        <taxon>Demequinaceae</taxon>
        <taxon>Demequina</taxon>
    </lineage>
</organism>
<feature type="region of interest" description="Disordered" evidence="3">
    <location>
        <begin position="43"/>
        <end position="63"/>
    </location>
</feature>
<dbReference type="InterPro" id="IPR001919">
    <property type="entry name" value="CBD2"/>
</dbReference>
<feature type="domain" description="CBM2" evidence="4">
    <location>
        <begin position="1"/>
        <end position="63"/>
    </location>
</feature>
<evidence type="ECO:0000256" key="3">
    <source>
        <dbReference type="SAM" id="MobiDB-lite"/>
    </source>
</evidence>
<sequence>MGRQAWSAAWSQDGATVTAASLPWNGRLAAGQRTTIGFIGEPGTLADAPPEQFWLNGEPCTTG</sequence>
<dbReference type="InterPro" id="IPR012291">
    <property type="entry name" value="CBM2_carb-bd_dom_sf"/>
</dbReference>
<dbReference type="Gene3D" id="2.60.40.290">
    <property type="match status" value="1"/>
</dbReference>
<evidence type="ECO:0000313" key="6">
    <source>
        <dbReference type="Proteomes" id="UP001157125"/>
    </source>
</evidence>
<dbReference type="EMBL" id="BSUN01000001">
    <property type="protein sequence ID" value="GMA34426.1"/>
    <property type="molecule type" value="Genomic_DNA"/>
</dbReference>
<reference evidence="6" key="1">
    <citation type="journal article" date="2019" name="Int. J. Syst. Evol. Microbiol.">
        <title>The Global Catalogue of Microorganisms (GCM) 10K type strain sequencing project: providing services to taxonomists for standard genome sequencing and annotation.</title>
        <authorList>
            <consortium name="The Broad Institute Genomics Platform"/>
            <consortium name="The Broad Institute Genome Sequencing Center for Infectious Disease"/>
            <person name="Wu L."/>
            <person name="Ma J."/>
        </authorList>
    </citation>
    <scope>NUCLEOTIDE SEQUENCE [LARGE SCALE GENOMIC DNA]</scope>
    <source>
        <strain evidence="6">NBRC 112299</strain>
    </source>
</reference>
<keyword evidence="1" id="KW-0378">Hydrolase</keyword>
<name>A0ABQ6IB06_9MICO</name>
<keyword evidence="2" id="KW-0326">Glycosidase</keyword>
<proteinExistence type="predicted"/>